<evidence type="ECO:0000313" key="3">
    <source>
        <dbReference type="Proteomes" id="UP001176521"/>
    </source>
</evidence>
<keyword evidence="3" id="KW-1185">Reference proteome</keyword>
<gene>
    <name evidence="2" type="ORF">OC842_006812</name>
</gene>
<accession>A0AAN6G6I4</accession>
<organism evidence="2 3">
    <name type="scientific">Tilletia horrida</name>
    <dbReference type="NCBI Taxonomy" id="155126"/>
    <lineage>
        <taxon>Eukaryota</taxon>
        <taxon>Fungi</taxon>
        <taxon>Dikarya</taxon>
        <taxon>Basidiomycota</taxon>
        <taxon>Ustilaginomycotina</taxon>
        <taxon>Exobasidiomycetes</taxon>
        <taxon>Tilletiales</taxon>
        <taxon>Tilletiaceae</taxon>
        <taxon>Tilletia</taxon>
    </lineage>
</organism>
<comment type="caution">
    <text evidence="2">The sequence shown here is derived from an EMBL/GenBank/DDBJ whole genome shotgun (WGS) entry which is preliminary data.</text>
</comment>
<feature type="chain" id="PRO_5042875704" evidence="1">
    <location>
        <begin position="26"/>
        <end position="201"/>
    </location>
</feature>
<sequence>MNSSSRLSLALTITVAASRFFVSFAITPHKGQFSAAIQSSSTAIGAAASVEPASTSARLGLPESGAATPNFGQLTPMLVATETADYASAERRQLARRLHRREPKPLPFRARFFGLHNWQTAQLEAALEELPLVDFIGVKQRHKLTGGKQVDASAGRGALIFGSGEGLALAFNLFAPPSNVVLWTNGHPPRYQYGSEQQAKR</sequence>
<dbReference type="EMBL" id="JAPDMQ010000683">
    <property type="protein sequence ID" value="KAK0521335.1"/>
    <property type="molecule type" value="Genomic_DNA"/>
</dbReference>
<reference evidence="2" key="1">
    <citation type="journal article" date="2023" name="PhytoFront">
        <title>Draft Genome Resources of Seven Strains of Tilletia horrida, Causal Agent of Kernel Smut of Rice.</title>
        <authorList>
            <person name="Khanal S."/>
            <person name="Antony Babu S."/>
            <person name="Zhou X.G."/>
        </authorList>
    </citation>
    <scope>NUCLEOTIDE SEQUENCE</scope>
    <source>
        <strain evidence="2">TX3</strain>
    </source>
</reference>
<dbReference type="AlphaFoldDB" id="A0AAN6G6I4"/>
<protein>
    <submittedName>
        <fullName evidence="2">Uncharacterized protein</fullName>
    </submittedName>
</protein>
<evidence type="ECO:0000256" key="1">
    <source>
        <dbReference type="SAM" id="SignalP"/>
    </source>
</evidence>
<evidence type="ECO:0000313" key="2">
    <source>
        <dbReference type="EMBL" id="KAK0521335.1"/>
    </source>
</evidence>
<proteinExistence type="predicted"/>
<feature type="signal peptide" evidence="1">
    <location>
        <begin position="1"/>
        <end position="25"/>
    </location>
</feature>
<name>A0AAN6G6I4_9BASI</name>
<dbReference type="Proteomes" id="UP001176521">
    <property type="component" value="Unassembled WGS sequence"/>
</dbReference>
<keyword evidence="1" id="KW-0732">Signal</keyword>